<dbReference type="RefSeq" id="WP_188620186.1">
    <property type="nucleotide sequence ID" value="NZ_BMJE01000002.1"/>
</dbReference>
<feature type="transmembrane region" description="Helical" evidence="1">
    <location>
        <begin position="85"/>
        <end position="106"/>
    </location>
</feature>
<keyword evidence="3" id="KW-1185">Reference proteome</keyword>
<reference evidence="3" key="1">
    <citation type="journal article" date="2019" name="Int. J. Syst. Evol. Microbiol.">
        <title>The Global Catalogue of Microorganisms (GCM) 10K type strain sequencing project: providing services to taxonomists for standard genome sequencing and annotation.</title>
        <authorList>
            <consortium name="The Broad Institute Genomics Platform"/>
            <consortium name="The Broad Institute Genome Sequencing Center for Infectious Disease"/>
            <person name="Wu L."/>
            <person name="Ma J."/>
        </authorList>
    </citation>
    <scope>NUCLEOTIDE SEQUENCE [LARGE SCALE GENOMIC DNA]</scope>
    <source>
        <strain evidence="3">CGMCC 1.15461</strain>
    </source>
</reference>
<feature type="transmembrane region" description="Helical" evidence="1">
    <location>
        <begin position="132"/>
        <end position="157"/>
    </location>
</feature>
<dbReference type="EMBL" id="BMJE01000002">
    <property type="protein sequence ID" value="GGB72398.1"/>
    <property type="molecule type" value="Genomic_DNA"/>
</dbReference>
<sequence length="191" mass="21766">MKTLLLNPFKKYTEKQLILIGIVFTVLGSLSAYWFNARYDGVLDLHFATNVAIETPFIENAVNIVLLSFTLYMLGIYINKKTRIADVLSTVLLARLPFYLLTLINISSKISNIERKVITSNPYDIRFAPSEIVYLLVLSILILVFIVWHIALLYNGFKVAANLKTTNQKILFAVTILITEIISKILFYTIL</sequence>
<evidence type="ECO:0000313" key="3">
    <source>
        <dbReference type="Proteomes" id="UP000615760"/>
    </source>
</evidence>
<feature type="transmembrane region" description="Helical" evidence="1">
    <location>
        <begin position="169"/>
        <end position="190"/>
    </location>
</feature>
<gene>
    <name evidence="2" type="ORF">GCM10007424_10440</name>
</gene>
<keyword evidence="1" id="KW-1133">Transmembrane helix</keyword>
<dbReference type="Proteomes" id="UP000615760">
    <property type="component" value="Unassembled WGS sequence"/>
</dbReference>
<proteinExistence type="predicted"/>
<feature type="transmembrane region" description="Helical" evidence="1">
    <location>
        <begin position="17"/>
        <end position="37"/>
    </location>
</feature>
<organism evidence="2 3">
    <name type="scientific">Flavobacterium suaedae</name>
    <dbReference type="NCBI Taxonomy" id="1767027"/>
    <lineage>
        <taxon>Bacteria</taxon>
        <taxon>Pseudomonadati</taxon>
        <taxon>Bacteroidota</taxon>
        <taxon>Flavobacteriia</taxon>
        <taxon>Flavobacteriales</taxon>
        <taxon>Flavobacteriaceae</taxon>
        <taxon>Flavobacterium</taxon>
    </lineage>
</organism>
<evidence type="ECO:0000313" key="2">
    <source>
        <dbReference type="EMBL" id="GGB72398.1"/>
    </source>
</evidence>
<feature type="transmembrane region" description="Helical" evidence="1">
    <location>
        <begin position="57"/>
        <end position="78"/>
    </location>
</feature>
<accession>A0ABQ1JQA9</accession>
<keyword evidence="1" id="KW-0812">Transmembrane</keyword>
<name>A0ABQ1JQA9_9FLAO</name>
<evidence type="ECO:0008006" key="4">
    <source>
        <dbReference type="Google" id="ProtNLM"/>
    </source>
</evidence>
<evidence type="ECO:0000256" key="1">
    <source>
        <dbReference type="SAM" id="Phobius"/>
    </source>
</evidence>
<comment type="caution">
    <text evidence="2">The sequence shown here is derived from an EMBL/GenBank/DDBJ whole genome shotgun (WGS) entry which is preliminary data.</text>
</comment>
<keyword evidence="1" id="KW-0472">Membrane</keyword>
<protein>
    <recommendedName>
        <fullName evidence="4">Yip1 domain-containing protein</fullName>
    </recommendedName>
</protein>